<dbReference type="AlphaFoldDB" id="A0A6C0KNG1"/>
<evidence type="ECO:0000256" key="1">
    <source>
        <dbReference type="SAM" id="Coils"/>
    </source>
</evidence>
<protein>
    <recommendedName>
        <fullName evidence="2">Peptidase S74 domain-containing protein</fullName>
    </recommendedName>
</protein>
<name>A0A6C0KNG1_9ZZZZ</name>
<proteinExistence type="predicted"/>
<reference evidence="3" key="1">
    <citation type="journal article" date="2020" name="Nature">
        <title>Giant virus diversity and host interactions through global metagenomics.</title>
        <authorList>
            <person name="Schulz F."/>
            <person name="Roux S."/>
            <person name="Paez-Espino D."/>
            <person name="Jungbluth S."/>
            <person name="Walsh D.A."/>
            <person name="Denef V.J."/>
            <person name="McMahon K.D."/>
            <person name="Konstantinidis K.T."/>
            <person name="Eloe-Fadrosh E.A."/>
            <person name="Kyrpides N.C."/>
            <person name="Woyke T."/>
        </authorList>
    </citation>
    <scope>NUCLEOTIDE SEQUENCE</scope>
    <source>
        <strain evidence="3">GVMAG-S-3300013014-113</strain>
    </source>
</reference>
<organism evidence="3">
    <name type="scientific">viral metagenome</name>
    <dbReference type="NCBI Taxonomy" id="1070528"/>
    <lineage>
        <taxon>unclassified sequences</taxon>
        <taxon>metagenomes</taxon>
        <taxon>organismal metagenomes</taxon>
    </lineage>
</organism>
<keyword evidence="1" id="KW-0175">Coiled coil</keyword>
<dbReference type="PROSITE" id="PS51688">
    <property type="entry name" value="ICA"/>
    <property type="match status" value="1"/>
</dbReference>
<dbReference type="Pfam" id="PF13884">
    <property type="entry name" value="Peptidase_S74"/>
    <property type="match status" value="1"/>
</dbReference>
<evidence type="ECO:0000313" key="3">
    <source>
        <dbReference type="EMBL" id="QHU19545.1"/>
    </source>
</evidence>
<dbReference type="EMBL" id="MN740952">
    <property type="protein sequence ID" value="QHU19545.1"/>
    <property type="molecule type" value="Genomic_DNA"/>
</dbReference>
<dbReference type="InterPro" id="IPR030392">
    <property type="entry name" value="S74_ICA"/>
</dbReference>
<feature type="domain" description="Peptidase S74" evidence="2">
    <location>
        <begin position="1020"/>
        <end position="1115"/>
    </location>
</feature>
<sequence length="1129" mass="125459">MTIYENFNNSARSFRIYCDKLTSNDTSNNLRLTSSNKNIELKVVDGKKIVFKNDVMFNNGLMDLNNKPLTGLVTISAESLNLVSILKKSTVNIVNKSQFSDTSVDGNNTFLTYTNMLQDLSKSFFNRIDIVNSSSVIVDLNVTLYCSNALNERITVELWRDASMLVQSKDLGSVIAAGGMPIPYNMTYLDENLTEGTKKYYIKYKLENSTSSNNNYELSGQGIINITTTESSRAGYASIILTELTSNTNHSNKIIFDNSNLVTTLNEIQDLSALFYNTIDVFNSNVQVNINANLLCCYGINERLNIEVWRDASMIAQSNNLGTINTTDGLTIPYSFNYLDTNLSNGPKKYYLKYKLEKNSTQKQGIVNLSTLNSIGTSNILLRNVPISNANLLINNNNNNNNNNTSFLTTSAEIQDLSGQLFNNIEVDNTSAVIVDLNITLFCCYAANERITVQLWRDLSMVSENINIGNSNATSGLTINYKLSLLDERVSAGIVKYYLKYKLESNLSGQPQGIINVTGGYNIIEQSNIASNISTSYKVLSYTSMDYTNVAGYIKNTKIGYNPIIVGDKGSSSGRRDAYFSYIDVAGSNSHFNDSLYVKKNIVVDEHTSITSDLSVNGISLATMFDKLSIVQDYTSSIINEFSNNRIKARDLSASNITISNELYVLNKYYANDLNIRGQLLSDVLRVPHEFTIDPSEFFNNNGSLVVNGNLIVRGNKKTIKSSIIDISAFSIKIANNLRNRADLSNNPAGFDVSYIAALHYDGTMWNVSGGDLLVNNMSVGLDVSLIHLQTTISNSLIASKLKYDSSFALLKSNIDNSFANLYTINQLDNSYVTISYSNTKVSDLKNYIDLSFVTKQVFSISGQYIVQNYVTKAYVDGSFSVLNNRLDLSFVLKKNVELSYNDLSGQIISLFASAAASDDDISTITIETIKTPKLALTSHVLINGDLIVGGDTSCNSLNISNTFTFSNNGYSSIYRLSSNPETIIDEYYSKFNNFGDFGKVLYILADGSLYYQTGRGAISDSRLKENIVDASPKLEDLLKVRIVDYNLKNNSHKKYIGVVAQELEQLFPSLVSEDYVNANAVTKYKSVKYSCFNVMLIKALQEQQVIINNLALRLERLQDKKKQLKENA</sequence>
<accession>A0A6C0KNG1</accession>
<feature type="coiled-coil region" evidence="1">
    <location>
        <begin position="1101"/>
        <end position="1128"/>
    </location>
</feature>
<evidence type="ECO:0000259" key="2">
    <source>
        <dbReference type="PROSITE" id="PS51688"/>
    </source>
</evidence>